<dbReference type="AlphaFoldDB" id="A0A6J2VQH2"/>
<dbReference type="InterPro" id="IPR015812">
    <property type="entry name" value="Integrin_bsu"/>
</dbReference>
<dbReference type="GO" id="GO:0005925">
    <property type="term" value="C:focal adhesion"/>
    <property type="evidence" value="ECO:0007669"/>
    <property type="project" value="TreeGrafter"/>
</dbReference>
<dbReference type="PROSITE" id="PS00243">
    <property type="entry name" value="I_EGF_1"/>
    <property type="match status" value="2"/>
</dbReference>
<evidence type="ECO:0000256" key="2">
    <source>
        <dbReference type="ARBA" id="ARBA00007449"/>
    </source>
</evidence>
<dbReference type="InParanoid" id="A0A6J2VQH2"/>
<evidence type="ECO:0000256" key="7">
    <source>
        <dbReference type="ARBA" id="ARBA00022729"/>
    </source>
</evidence>
<feature type="disulfide bond" evidence="17">
    <location>
        <begin position="456"/>
        <end position="497"/>
    </location>
</feature>
<keyword evidence="15 17" id="KW-1015">Disulfide bond</keyword>
<dbReference type="SMART" id="SM01241">
    <property type="entry name" value="Integrin_b_cyt"/>
    <property type="match status" value="1"/>
</dbReference>
<dbReference type="Pfam" id="PF08725">
    <property type="entry name" value="Integrin_b_cyt"/>
    <property type="match status" value="1"/>
</dbReference>
<feature type="disulfide bond" evidence="17">
    <location>
        <begin position="22"/>
        <end position="58"/>
    </location>
</feature>
<dbReference type="SUPFAM" id="SSF57196">
    <property type="entry name" value="EGF/Laminin"/>
    <property type="match status" value="1"/>
</dbReference>
<evidence type="ECO:0000256" key="5">
    <source>
        <dbReference type="ARBA" id="ARBA00022692"/>
    </source>
</evidence>
<dbReference type="Gene3D" id="3.40.50.410">
    <property type="entry name" value="von Willebrand factor, type A domain"/>
    <property type="match status" value="1"/>
</dbReference>
<dbReference type="SMART" id="SM00423">
    <property type="entry name" value="PSI"/>
    <property type="match status" value="1"/>
</dbReference>
<feature type="transmembrane region" description="Helical" evidence="19">
    <location>
        <begin position="673"/>
        <end position="697"/>
    </location>
</feature>
<evidence type="ECO:0000256" key="9">
    <source>
        <dbReference type="ARBA" id="ARBA00022837"/>
    </source>
</evidence>
<feature type="disulfide bond" evidence="17">
    <location>
        <begin position="586"/>
        <end position="595"/>
    </location>
</feature>
<gene>
    <name evidence="24" type="primary">itgb7</name>
</gene>
<dbReference type="GO" id="GO:0033627">
    <property type="term" value="P:cell adhesion mediated by integrin"/>
    <property type="evidence" value="ECO:0007669"/>
    <property type="project" value="TreeGrafter"/>
</dbReference>
<dbReference type="PANTHER" id="PTHR10082">
    <property type="entry name" value="INTEGRIN BETA SUBUNIT"/>
    <property type="match status" value="1"/>
</dbReference>
<keyword evidence="14 19" id="KW-0472">Membrane</keyword>
<sequence>MKSSQFEGDTLVCQPQPSCAECLRSPGCAWCKQKDFLKKGESNERRCDSPKSLTSRGCGKDHVIDPQADVIVQKNSDLSSSHDNVVQLKPQNLHFKLRVGVPKTFNVSFKRAEGYPIDLYYLMDLSYSMKDDLEKVKNLGQDILEMLRKETQDVRIGFGSFVDKETLPYVSQAPSRRRNPCPTRTDTCQPAFTFQNVQPLTSNAAEFKEKVSKQRISGNLDSPEAGLDAIMQAVVCKTEIGWRNVTKILVYTSDDTFHIAGDGRLAGIYSPNDGRCHLSGAGAYTGIGYDYPSVGHLSSILQKNLMQVIFAVTEKSFPAYQALKPLIPQSAVGMLKDDSSNVVQLIHEAYGNLSSTVVLEQDRQVAGLNIGYSSHCAPGAHSTWQSKGECKDIKANQQVDFTVRLTATACVSETFHIKVQGISESLLVTVETLCECACNDVEEKSEHCGGNGTLSCGVCSCNEDRLGQQCECERQTDTDSTLAMLGSCRQANSSQVCSGQGTCECGKCSCRGAYRGDYCECDDSSCELRDGKLCSGHGRCICGECKCEGKYTGSACECSPHQDKCHSANGNLCHNLGPCRCNRCECPQGMEGNNCSRIVTPCKNIAYQDCVVCTFGGRDCSAVCKSFKTELLDGTPDLECPHKDGFTYHVDFDEDDTILIKYAAVPQTVDKTYVIIGSSVSGIIFIGIAIIIVYKILLELYDLREYRSFLRAQEQTDWKDTHNPLFQGATTTVMNPLHTQDG</sequence>
<keyword evidence="6" id="KW-0479">Metal-binding</keyword>
<keyword evidence="23" id="KW-1185">Reference proteome</keyword>
<feature type="disulfide bond" evidence="17">
    <location>
        <begin position="579"/>
        <end position="584"/>
    </location>
</feature>
<keyword evidence="11 18" id="KW-0130">Cell adhesion</keyword>
<dbReference type="GO" id="GO:0050900">
    <property type="term" value="P:leukocyte migration"/>
    <property type="evidence" value="ECO:0007669"/>
    <property type="project" value="TreeGrafter"/>
</dbReference>
<dbReference type="InterPro" id="IPR033760">
    <property type="entry name" value="Integrin_beta_N"/>
</dbReference>
<dbReference type="SUPFAM" id="SSF69179">
    <property type="entry name" value="Integrin domains"/>
    <property type="match status" value="1"/>
</dbReference>
<feature type="disulfide bond" evidence="17">
    <location>
        <begin position="540"/>
        <end position="545"/>
    </location>
</feature>
<evidence type="ECO:0000256" key="8">
    <source>
        <dbReference type="ARBA" id="ARBA00022737"/>
    </source>
</evidence>
<dbReference type="GO" id="GO:0008305">
    <property type="term" value="C:integrin complex"/>
    <property type="evidence" value="ECO:0007669"/>
    <property type="project" value="TreeGrafter"/>
</dbReference>
<dbReference type="Pfam" id="PF17205">
    <property type="entry name" value="PSI_integrin"/>
    <property type="match status" value="1"/>
</dbReference>
<feature type="domain" description="Integrin beta subunit cytoplasmic" evidence="22">
    <location>
        <begin position="695"/>
        <end position="741"/>
    </location>
</feature>
<feature type="disulfide bond" evidence="17">
    <location>
        <begin position="236"/>
        <end position="276"/>
    </location>
</feature>
<dbReference type="InterPro" id="IPR036465">
    <property type="entry name" value="vWFA_dom_sf"/>
</dbReference>
<evidence type="ECO:0000256" key="4">
    <source>
        <dbReference type="ARBA" id="ARBA00022536"/>
    </source>
</evidence>
<evidence type="ECO:0000259" key="22">
    <source>
        <dbReference type="SMART" id="SM01241"/>
    </source>
</evidence>
<dbReference type="InterPro" id="IPR057243">
    <property type="entry name" value="Integrin_I-EGF_CS"/>
</dbReference>
<dbReference type="InterPro" id="IPR002369">
    <property type="entry name" value="Integrin_bsu_VWA"/>
</dbReference>
<feature type="disulfide bond" evidence="17">
    <location>
        <begin position="461"/>
        <end position="470"/>
    </location>
</feature>
<evidence type="ECO:0000313" key="24">
    <source>
        <dbReference type="RefSeq" id="XP_030634337.1"/>
    </source>
</evidence>
<dbReference type="GO" id="GO:0007229">
    <property type="term" value="P:integrin-mediated signaling pathway"/>
    <property type="evidence" value="ECO:0007669"/>
    <property type="project" value="UniProtKB-KW"/>
</dbReference>
<organism evidence="23 24">
    <name type="scientific">Chanos chanos</name>
    <name type="common">Milkfish</name>
    <name type="synonym">Mugil chanos</name>
    <dbReference type="NCBI Taxonomy" id="29144"/>
    <lineage>
        <taxon>Eukaryota</taxon>
        <taxon>Metazoa</taxon>
        <taxon>Chordata</taxon>
        <taxon>Craniata</taxon>
        <taxon>Vertebrata</taxon>
        <taxon>Euteleostomi</taxon>
        <taxon>Actinopterygii</taxon>
        <taxon>Neopterygii</taxon>
        <taxon>Teleostei</taxon>
        <taxon>Ostariophysi</taxon>
        <taxon>Gonorynchiformes</taxon>
        <taxon>Chanidae</taxon>
        <taxon>Chanos</taxon>
    </lineage>
</organism>
<dbReference type="PIRSF" id="PIRSF002512">
    <property type="entry name" value="Integrin_B"/>
    <property type="match status" value="1"/>
</dbReference>
<dbReference type="SUPFAM" id="SSF103575">
    <property type="entry name" value="Plexin repeat"/>
    <property type="match status" value="1"/>
</dbReference>
<evidence type="ECO:0000256" key="1">
    <source>
        <dbReference type="ARBA" id="ARBA00004251"/>
    </source>
</evidence>
<dbReference type="PROSITE" id="PS52047">
    <property type="entry name" value="I_EGF_2"/>
    <property type="match status" value="1"/>
</dbReference>
<dbReference type="Pfam" id="PF00362">
    <property type="entry name" value="Integrin_beta"/>
    <property type="match status" value="1"/>
</dbReference>
<dbReference type="Gene3D" id="2.10.25.10">
    <property type="entry name" value="Laminin"/>
    <property type="match status" value="4"/>
</dbReference>
<feature type="disulfide bond" evidence="17">
    <location>
        <begin position="581"/>
        <end position="620"/>
    </location>
</feature>
<feature type="disulfide bond" evidence="17">
    <location>
        <begin position="181"/>
        <end position="188"/>
    </location>
</feature>
<evidence type="ECO:0000256" key="3">
    <source>
        <dbReference type="ARBA" id="ARBA00022475"/>
    </source>
</evidence>
<evidence type="ECO:0000256" key="14">
    <source>
        <dbReference type="ARBA" id="ARBA00023136"/>
    </source>
</evidence>
<evidence type="ECO:0000256" key="18">
    <source>
        <dbReference type="RuleBase" id="RU000633"/>
    </source>
</evidence>
<feature type="disulfide bond" evidence="17">
    <location>
        <begin position="547"/>
        <end position="556"/>
    </location>
</feature>
<dbReference type="SUPFAM" id="SSF53300">
    <property type="entry name" value="vWA-like"/>
    <property type="match status" value="1"/>
</dbReference>
<dbReference type="InterPro" id="IPR013111">
    <property type="entry name" value="EGF_extracell"/>
</dbReference>
<dbReference type="Gene3D" id="1.20.5.100">
    <property type="entry name" value="Cytochrome c1, transmembrane anchor, C-terminal"/>
    <property type="match status" value="1"/>
</dbReference>
<evidence type="ECO:0000259" key="21">
    <source>
        <dbReference type="SMART" id="SM00423"/>
    </source>
</evidence>
<reference evidence="24" key="1">
    <citation type="submission" date="2025-08" db="UniProtKB">
        <authorList>
            <consortium name="RefSeq"/>
        </authorList>
    </citation>
    <scope>IDENTIFICATION</scope>
</reference>
<feature type="disulfide bond" evidence="17">
    <location>
        <begin position="434"/>
        <end position="438"/>
    </location>
</feature>
<feature type="disulfide bond" evidence="17">
    <location>
        <begin position="19"/>
        <end position="28"/>
    </location>
</feature>
<dbReference type="GO" id="GO:0007160">
    <property type="term" value="P:cell-matrix adhesion"/>
    <property type="evidence" value="ECO:0007669"/>
    <property type="project" value="TreeGrafter"/>
</dbReference>
<keyword evidence="12 19" id="KW-1133">Transmembrane helix</keyword>
<feature type="disulfide bond" evidence="17">
    <location>
        <begin position="503"/>
        <end position="508"/>
    </location>
</feature>
<dbReference type="InterPro" id="IPR014836">
    <property type="entry name" value="Integrin_bsu_cyt_dom"/>
</dbReference>
<evidence type="ECO:0000256" key="12">
    <source>
        <dbReference type="ARBA" id="ARBA00022989"/>
    </source>
</evidence>
<dbReference type="CTD" id="3695"/>
<dbReference type="SMART" id="SM00187">
    <property type="entry name" value="INB"/>
    <property type="match status" value="1"/>
</dbReference>
<keyword evidence="4" id="KW-0245">EGF-like domain</keyword>
<evidence type="ECO:0000256" key="11">
    <source>
        <dbReference type="ARBA" id="ARBA00022889"/>
    </source>
</evidence>
<feature type="disulfide bond" evidence="17">
    <location>
        <begin position="472"/>
        <end position="488"/>
    </location>
</feature>
<dbReference type="GO" id="GO:0098609">
    <property type="term" value="P:cell-cell adhesion"/>
    <property type="evidence" value="ECO:0007669"/>
    <property type="project" value="TreeGrafter"/>
</dbReference>
<name>A0A6J2VQH2_CHACN</name>
<comment type="similarity">
    <text evidence="2 18">Belongs to the integrin beta chain family.</text>
</comment>
<dbReference type="OrthoDB" id="410592at2759"/>
<feature type="disulfide bond" evidence="17">
    <location>
        <begin position="505"/>
        <end position="534"/>
    </location>
</feature>
<dbReference type="Gene3D" id="2.60.40.1510">
    <property type="entry name" value="ntegrin, alpha v. Chain A, domain 3"/>
    <property type="match status" value="1"/>
</dbReference>
<keyword evidence="9" id="KW-0106">Calcium</keyword>
<dbReference type="GO" id="GO:0005178">
    <property type="term" value="F:integrin binding"/>
    <property type="evidence" value="ECO:0007669"/>
    <property type="project" value="TreeGrafter"/>
</dbReference>
<evidence type="ECO:0000256" key="6">
    <source>
        <dbReference type="ARBA" id="ARBA00022723"/>
    </source>
</evidence>
<feature type="disulfide bond" evidence="17">
    <location>
        <begin position="521"/>
        <end position="526"/>
    </location>
</feature>
<evidence type="ECO:0000256" key="15">
    <source>
        <dbReference type="ARBA" id="ARBA00023157"/>
    </source>
</evidence>
<dbReference type="Proteomes" id="UP000504632">
    <property type="component" value="Chromosome 6"/>
</dbReference>
<keyword evidence="8" id="KW-0677">Repeat</keyword>
<dbReference type="PRINTS" id="PR01186">
    <property type="entry name" value="INTEGRINB"/>
</dbReference>
<keyword evidence="10" id="KW-0460">Magnesium</keyword>
<evidence type="ECO:0000259" key="20">
    <source>
        <dbReference type="SMART" id="SM00187"/>
    </source>
</evidence>
<comment type="subcellular location">
    <subcellularLocation>
        <location evidence="1 18">Cell membrane</location>
        <topology evidence="1 18">Single-pass type I membrane protein</topology>
    </subcellularLocation>
</comment>
<evidence type="ECO:0000313" key="23">
    <source>
        <dbReference type="Proteomes" id="UP000504632"/>
    </source>
</evidence>
<evidence type="ECO:0000256" key="19">
    <source>
        <dbReference type="SAM" id="Phobius"/>
    </source>
</evidence>
<evidence type="ECO:0000256" key="10">
    <source>
        <dbReference type="ARBA" id="ARBA00022842"/>
    </source>
</evidence>
<feature type="disulfide bond" evidence="17">
    <location>
        <begin position="510"/>
        <end position="519"/>
    </location>
</feature>
<evidence type="ECO:0000256" key="16">
    <source>
        <dbReference type="ARBA" id="ARBA00023180"/>
    </source>
</evidence>
<protein>
    <recommendedName>
        <fullName evidence="18">Integrin beta</fullName>
    </recommendedName>
</protein>
<keyword evidence="5 18" id="KW-0812">Transmembrane</keyword>
<evidence type="ECO:0000256" key="17">
    <source>
        <dbReference type="PIRSR" id="PIRSR002512-1"/>
    </source>
</evidence>
<dbReference type="PANTHER" id="PTHR10082:SF36">
    <property type="entry name" value="INTEGRIN BETA-7"/>
    <property type="match status" value="1"/>
</dbReference>
<dbReference type="Gene3D" id="3.30.1680.10">
    <property type="entry name" value="ligand-binding face of the semaphorins, domain 2"/>
    <property type="match status" value="1"/>
</dbReference>
<dbReference type="InterPro" id="IPR032695">
    <property type="entry name" value="Integrin_dom_sf"/>
</dbReference>
<dbReference type="FunFam" id="3.40.50.410:FF:000002">
    <property type="entry name" value="Integrin beta"/>
    <property type="match status" value="1"/>
</dbReference>
<dbReference type="Pfam" id="PF07974">
    <property type="entry name" value="EGF_2"/>
    <property type="match status" value="1"/>
</dbReference>
<feature type="domain" description="Integrin beta subunit VWA" evidence="20">
    <location>
        <begin position="18"/>
        <end position="436"/>
    </location>
</feature>
<feature type="disulfide bond" evidence="17">
    <location>
        <begin position="558"/>
        <end position="565"/>
    </location>
</feature>
<dbReference type="FunFam" id="2.10.25.10:FF:000036">
    <property type="entry name" value="Integrin beta"/>
    <property type="match status" value="1"/>
</dbReference>
<feature type="disulfide bond" evidence="17">
    <location>
        <begin position="602"/>
        <end position="613"/>
    </location>
</feature>
<dbReference type="GeneID" id="115815523"/>
<accession>A0A6J2VQH2</accession>
<keyword evidence="3" id="KW-1003">Cell membrane</keyword>
<dbReference type="RefSeq" id="XP_030634337.1">
    <property type="nucleotide sequence ID" value="XM_030778477.1"/>
</dbReference>
<dbReference type="InterPro" id="IPR016201">
    <property type="entry name" value="PSI"/>
</dbReference>
<dbReference type="GO" id="GO:0009986">
    <property type="term" value="C:cell surface"/>
    <property type="evidence" value="ECO:0007669"/>
    <property type="project" value="TreeGrafter"/>
</dbReference>
<keyword evidence="7" id="KW-0732">Signal</keyword>
<evidence type="ECO:0000256" key="13">
    <source>
        <dbReference type="ARBA" id="ARBA00023037"/>
    </source>
</evidence>
<feature type="domain" description="PSI" evidence="21">
    <location>
        <begin position="12"/>
        <end position="59"/>
    </location>
</feature>
<dbReference type="GO" id="GO:0046872">
    <property type="term" value="F:metal ion binding"/>
    <property type="evidence" value="ECO:0007669"/>
    <property type="project" value="UniProtKB-KW"/>
</dbReference>
<keyword evidence="16" id="KW-0325">Glycoprotein</keyword>
<feature type="disulfide bond" evidence="17">
    <location>
        <begin position="542"/>
        <end position="573"/>
    </location>
</feature>
<keyword evidence="13 18" id="KW-0401">Integrin</keyword>
<proteinExistence type="inferred from homology"/>
<feature type="disulfide bond" evidence="17">
    <location>
        <begin position="31"/>
        <end position="47"/>
    </location>
</feature>